<proteinExistence type="predicted"/>
<reference evidence="3" key="2">
    <citation type="submission" date="2020-05" db="UniProtKB">
        <authorList>
            <consortium name="EnsemblMetazoa"/>
        </authorList>
    </citation>
    <scope>IDENTIFICATION</scope>
</reference>
<protein>
    <submittedName>
        <fullName evidence="2 3">Epithelial membrane protein 1</fullName>
    </submittedName>
</protein>
<feature type="region of interest" description="Disordered" evidence="1">
    <location>
        <begin position="24"/>
        <end position="69"/>
    </location>
</feature>
<dbReference type="EMBL" id="ATLV01016625">
    <property type="status" value="NOT_ANNOTATED_CDS"/>
    <property type="molecule type" value="Genomic_DNA"/>
</dbReference>
<dbReference type="VEuPathDB" id="VectorBase:ASIC009053"/>
<evidence type="ECO:0000313" key="4">
    <source>
        <dbReference type="Proteomes" id="UP000030765"/>
    </source>
</evidence>
<reference evidence="2 4" key="1">
    <citation type="journal article" date="2014" name="BMC Genomics">
        <title>Genome sequence of Anopheles sinensis provides insight into genetics basis of mosquito competence for malaria parasites.</title>
        <authorList>
            <person name="Zhou D."/>
            <person name="Zhang D."/>
            <person name="Ding G."/>
            <person name="Shi L."/>
            <person name="Hou Q."/>
            <person name="Ye Y."/>
            <person name="Xu Y."/>
            <person name="Zhou H."/>
            <person name="Xiong C."/>
            <person name="Li S."/>
            <person name="Yu J."/>
            <person name="Hong S."/>
            <person name="Yu X."/>
            <person name="Zou P."/>
            <person name="Chen C."/>
            <person name="Chang X."/>
            <person name="Wang W."/>
            <person name="Lv Y."/>
            <person name="Sun Y."/>
            <person name="Ma L."/>
            <person name="Shen B."/>
            <person name="Zhu C."/>
        </authorList>
    </citation>
    <scope>NUCLEOTIDE SEQUENCE [LARGE SCALE GENOMIC DNA]</scope>
</reference>
<evidence type="ECO:0000256" key="1">
    <source>
        <dbReference type="SAM" id="MobiDB-lite"/>
    </source>
</evidence>
<keyword evidence="4" id="KW-1185">Reference proteome</keyword>
<gene>
    <name evidence="2" type="ORF">ZHAS_00009053</name>
</gene>
<evidence type="ECO:0000313" key="2">
    <source>
        <dbReference type="EMBL" id="KFB41455.1"/>
    </source>
</evidence>
<dbReference type="VEuPathDB" id="VectorBase:ASIS022736"/>
<accession>A0A084VU11</accession>
<evidence type="ECO:0000313" key="3">
    <source>
        <dbReference type="EnsemblMetazoa" id="ASIC009053-PA"/>
    </source>
</evidence>
<sequence>MSLVATAAALMLPSASNVVRTVVEEKSSVGGGSNPSGGDCRVTDDRTNEDTGGDRTEGKEKLVEVEVEV</sequence>
<organism evidence="2">
    <name type="scientific">Anopheles sinensis</name>
    <name type="common">Mosquito</name>
    <dbReference type="NCBI Taxonomy" id="74873"/>
    <lineage>
        <taxon>Eukaryota</taxon>
        <taxon>Metazoa</taxon>
        <taxon>Ecdysozoa</taxon>
        <taxon>Arthropoda</taxon>
        <taxon>Hexapoda</taxon>
        <taxon>Insecta</taxon>
        <taxon>Pterygota</taxon>
        <taxon>Neoptera</taxon>
        <taxon>Endopterygota</taxon>
        <taxon>Diptera</taxon>
        <taxon>Nematocera</taxon>
        <taxon>Culicoidea</taxon>
        <taxon>Culicidae</taxon>
        <taxon>Anophelinae</taxon>
        <taxon>Anopheles</taxon>
    </lineage>
</organism>
<dbReference type="EnsemblMetazoa" id="ASIC009053-RA">
    <property type="protein sequence ID" value="ASIC009053-PA"/>
    <property type="gene ID" value="ASIC009053"/>
</dbReference>
<dbReference type="AlphaFoldDB" id="A0A084VU11"/>
<feature type="compositionally biased region" description="Basic and acidic residues" evidence="1">
    <location>
        <begin position="41"/>
        <end position="69"/>
    </location>
</feature>
<dbReference type="Proteomes" id="UP000030765">
    <property type="component" value="Unassembled WGS sequence"/>
</dbReference>
<dbReference type="EMBL" id="KE525098">
    <property type="protein sequence ID" value="KFB41455.1"/>
    <property type="molecule type" value="Genomic_DNA"/>
</dbReference>
<name>A0A084VU11_ANOSI</name>